<name>Q5NBL9_ORYSJ</name>
<dbReference type="AlphaFoldDB" id="Q5NBL9"/>
<gene>
    <name evidence="1" type="primary">P0011D01.16</name>
</gene>
<accession>Q5NBL9</accession>
<dbReference type="Proteomes" id="UP000817658">
    <property type="component" value="Chromosome 1"/>
</dbReference>
<proteinExistence type="predicted"/>
<reference evidence="1" key="1">
    <citation type="journal article" date="2002" name="Nature">
        <title>The genome sequence and structure of rice chromosome 1.</title>
        <authorList>
            <person name="Sasaki T."/>
            <person name="Matsumoto T."/>
            <person name="Yamamoto K."/>
            <person name="Sakata K."/>
            <person name="Baba T."/>
            <person name="Katayose Y."/>
            <person name="Wu J."/>
            <person name="Niimura Y."/>
            <person name="Cheng Z."/>
            <person name="Nagamura Y."/>
            <person name="Antonio B.A."/>
            <person name="Kanamori H."/>
            <person name="Hosokawa S."/>
            <person name="Masukawa M."/>
            <person name="Arikawa K."/>
            <person name="Chiden Y."/>
            <person name="Hayashi M."/>
            <person name="Okamoto M."/>
            <person name="Ando T."/>
            <person name="Aoki H."/>
            <person name="Arita K."/>
            <person name="Hamada M."/>
            <person name="Harada C."/>
            <person name="Hijishita S."/>
            <person name="Honda M."/>
            <person name="Ichikawa Y."/>
            <person name="Idonuma A."/>
            <person name="Iijima M."/>
            <person name="Ikeda M."/>
            <person name="Ikeno M."/>
            <person name="Itoh S."/>
            <person name="Itoh T."/>
            <person name="Itoh Y."/>
            <person name="Itoh Y."/>
            <person name="Iwabuchi A."/>
            <person name="Kamiya K."/>
            <person name="Karasawa W."/>
            <person name="Katagiri S."/>
            <person name="Kikuta A."/>
            <person name="Kobayashi N."/>
            <person name="Kono I."/>
            <person name="Machita K."/>
            <person name="Maehara T."/>
            <person name="Mizuno H."/>
            <person name="Mizubayashi T."/>
            <person name="Mukai Y."/>
            <person name="Nagasaki H."/>
            <person name="Nakashima M."/>
            <person name="Nakama Y."/>
            <person name="Nakamichi Y."/>
            <person name="Nakamura M."/>
            <person name="Namiki N."/>
            <person name="Negishi M."/>
            <person name="Ohta I."/>
            <person name="Ono N."/>
            <person name="Saji S."/>
            <person name="Sakai K."/>
            <person name="Shibata M."/>
            <person name="Shimokawa T."/>
            <person name="Shomura A."/>
            <person name="Song J."/>
            <person name="Takazaki Y."/>
            <person name="Terasawa K."/>
            <person name="Tsuji K."/>
            <person name="Waki K."/>
            <person name="Yamagata H."/>
            <person name="Yamane H."/>
            <person name="Yoshiki S."/>
            <person name="Yoshihara R."/>
            <person name="Yukawa K."/>
            <person name="Zhong H."/>
            <person name="Iwama H."/>
            <person name="Endo T."/>
            <person name="Ito H."/>
            <person name="Hahn J.H."/>
            <person name="Kim H.I."/>
            <person name="Eun M.Y."/>
            <person name="Yano M."/>
            <person name="Jiang J."/>
            <person name="Gojobori T."/>
        </authorList>
    </citation>
    <scope>NUCLEOTIDE SEQUENCE [LARGE SCALE GENOMIC DNA]</scope>
</reference>
<sequence length="60" mass="6800">MGREHGNNAERAWGWEWWRWRLGTAVATVLNELGDGDGGGGGMRGQRIVWQLLKGHRIGW</sequence>
<organism evidence="1">
    <name type="scientific">Oryza sativa subsp. japonica</name>
    <name type="common">Rice</name>
    <dbReference type="NCBI Taxonomy" id="39947"/>
    <lineage>
        <taxon>Eukaryota</taxon>
        <taxon>Viridiplantae</taxon>
        <taxon>Streptophyta</taxon>
        <taxon>Embryophyta</taxon>
        <taxon>Tracheophyta</taxon>
        <taxon>Spermatophyta</taxon>
        <taxon>Magnoliopsida</taxon>
        <taxon>Liliopsida</taxon>
        <taxon>Poales</taxon>
        <taxon>Poaceae</taxon>
        <taxon>BOP clade</taxon>
        <taxon>Oryzoideae</taxon>
        <taxon>Oryzeae</taxon>
        <taxon>Oryzinae</taxon>
        <taxon>Oryza</taxon>
        <taxon>Oryza sativa</taxon>
    </lineage>
</organism>
<dbReference type="EMBL" id="AP000969">
    <property type="protein sequence ID" value="BAD81137.1"/>
    <property type="molecule type" value="Genomic_DNA"/>
</dbReference>
<protein>
    <submittedName>
        <fullName evidence="1">Uncharacterized protein</fullName>
    </submittedName>
</protein>
<evidence type="ECO:0000313" key="1">
    <source>
        <dbReference type="EMBL" id="BAD81137.1"/>
    </source>
</evidence>